<keyword evidence="8 11" id="KW-0460">Magnesium</keyword>
<dbReference type="InterPro" id="IPR029035">
    <property type="entry name" value="DHS-like_NAD/FAD-binding_dom"/>
</dbReference>
<sequence>MIDLDGTVTVAEYLGLRLRHAGVEHLFGVPGDFNLNLLDGLAFVEGLRWVGSPNELGAGYAADAYARRRGLSALFTTYGVGELSAINAVAGSAAEDSPVVHVVGSPRTTTVAGGALVHHTIADGDFRHFARAYAEVTVAQAMVTATDAGAQIDRVLLAALTHRKPVYLSIPQDLALHRIPAAPLREPLTPASDPAAVERFRTAVRDLLTPAVRPIMLVGQLVSRYGLSTLVTDMTTRSGIPVAAQLSAKGVIDESVEGNLGLYAGSMLDGPAASLIDSADVVLHLGTALTAELTGFFTHRRPDARTVQLLSTAALVGTTRFDNVLFPDAMTTLAEVLTTFPAPARLAAPTTRAEPTGLAASITPPAPSAVDLTASTATDLTAPTAGDISEMSRVLTQDAFWAGMQAWLPAGHALVADTGTSYWGALALRLPGDTVFLGQPIWNSIGWALPAVLGQGLADPDRRPVLVIGDGAAQMTIQELSTIVAAGLRPIILLLNNRGYTIERALQSPNAGYNDVADWNWRAVVAAFAGPDTDYHHAATGTELAKALTAASESNRPVFIEVELDAFDTPPLLRRLAERATAPS</sequence>
<evidence type="ECO:0000256" key="12">
    <source>
        <dbReference type="RuleBase" id="RU362132"/>
    </source>
</evidence>
<comment type="cofactor">
    <cofactor evidence="1">
        <name>a metal cation</name>
        <dbReference type="ChEBI" id="CHEBI:25213"/>
    </cofactor>
</comment>
<dbReference type="PATRIC" id="fig|512565.3.peg.1735"/>
<feature type="binding site" evidence="11">
    <location>
        <position position="499"/>
    </location>
    <ligand>
        <name>Mg(2+)</name>
        <dbReference type="ChEBI" id="CHEBI:18420"/>
    </ligand>
</feature>
<comment type="cofactor">
    <cofactor evidence="11">
        <name>Mg(2+)</name>
        <dbReference type="ChEBI" id="CHEBI:18420"/>
    </cofactor>
    <text evidence="11">Binds 1 Mg(2+) per subunit.</text>
</comment>
<dbReference type="InterPro" id="IPR000399">
    <property type="entry name" value="TPP-bd_CS"/>
</dbReference>
<evidence type="ECO:0000256" key="7">
    <source>
        <dbReference type="ARBA" id="ARBA00022793"/>
    </source>
</evidence>
<evidence type="ECO:0000256" key="4">
    <source>
        <dbReference type="ARBA" id="ARBA00007812"/>
    </source>
</evidence>
<proteinExistence type="inferred from homology"/>
<evidence type="ECO:0000256" key="3">
    <source>
        <dbReference type="ARBA" id="ARBA00002938"/>
    </source>
</evidence>
<dbReference type="Pfam" id="PF00205">
    <property type="entry name" value="TPP_enzyme_M"/>
    <property type="match status" value="1"/>
</dbReference>
<evidence type="ECO:0000256" key="6">
    <source>
        <dbReference type="ARBA" id="ARBA00022723"/>
    </source>
</evidence>
<dbReference type="PROSITE" id="PS00187">
    <property type="entry name" value="TPP_ENZYMES"/>
    <property type="match status" value="1"/>
</dbReference>
<evidence type="ECO:0000256" key="5">
    <source>
        <dbReference type="ARBA" id="ARBA00020054"/>
    </source>
</evidence>
<dbReference type="InterPro" id="IPR011766">
    <property type="entry name" value="TPP_enzyme_TPP-bd"/>
</dbReference>
<dbReference type="PIRSF" id="PIRSF036565">
    <property type="entry name" value="Pyruvt_ip_decrb"/>
    <property type="match status" value="1"/>
</dbReference>
<feature type="domain" description="Thiamine pyrophosphate enzyme N-terminal TPP-binding" evidence="15">
    <location>
        <begin position="9"/>
        <end position="114"/>
    </location>
</feature>
<keyword evidence="16" id="KW-0670">Pyruvate</keyword>
<keyword evidence="17" id="KW-1185">Reference proteome</keyword>
<evidence type="ECO:0000256" key="10">
    <source>
        <dbReference type="ARBA" id="ARBA00023239"/>
    </source>
</evidence>
<comment type="similarity">
    <text evidence="4 12">Belongs to the TPP enzyme family.</text>
</comment>
<dbReference type="InterPro" id="IPR012110">
    <property type="entry name" value="PDC/IPDC-like"/>
</dbReference>
<evidence type="ECO:0000259" key="13">
    <source>
        <dbReference type="Pfam" id="PF00205"/>
    </source>
</evidence>
<dbReference type="Pfam" id="PF02776">
    <property type="entry name" value="TPP_enzyme_N"/>
    <property type="match status" value="1"/>
</dbReference>
<dbReference type="InterPro" id="IPR047214">
    <property type="entry name" value="TPP_PDC_IPDC"/>
</dbReference>
<feature type="domain" description="Thiamine pyrophosphate enzyme central" evidence="13">
    <location>
        <begin position="204"/>
        <end position="334"/>
    </location>
</feature>
<dbReference type="CDD" id="cd07038">
    <property type="entry name" value="TPP_PYR_PDC_IPDC_like"/>
    <property type="match status" value="1"/>
</dbReference>
<dbReference type="GO" id="GO:0000949">
    <property type="term" value="P:aromatic amino acid family catabolic process to alcohol via Ehrlich pathway"/>
    <property type="evidence" value="ECO:0007669"/>
    <property type="project" value="TreeGrafter"/>
</dbReference>
<dbReference type="FunFam" id="3.40.50.970:FF:000019">
    <property type="entry name" value="Pyruvate decarboxylase isozyme"/>
    <property type="match status" value="1"/>
</dbReference>
<feature type="binding site" evidence="11">
    <location>
        <position position="470"/>
    </location>
    <ligand>
        <name>Mg(2+)</name>
        <dbReference type="ChEBI" id="CHEBI:18420"/>
    </ligand>
</feature>
<keyword evidence="9 12" id="KW-0786">Thiamine pyrophosphate</keyword>
<dbReference type="Pfam" id="PF02775">
    <property type="entry name" value="TPP_enzyme_C"/>
    <property type="match status" value="1"/>
</dbReference>
<comment type="function">
    <text evidence="3">Decarboxylates branched-chain and aromatic alpha-keto acids to aldehydes.</text>
</comment>
<feature type="binding site" evidence="11">
    <location>
        <position position="497"/>
    </location>
    <ligand>
        <name>Mg(2+)</name>
        <dbReference type="ChEBI" id="CHEBI:18420"/>
    </ligand>
</feature>
<keyword evidence="6 11" id="KW-0479">Metal-binding</keyword>
<evidence type="ECO:0000259" key="15">
    <source>
        <dbReference type="Pfam" id="PF02776"/>
    </source>
</evidence>
<accession>I0H1Q5</accession>
<dbReference type="GO" id="GO:0030976">
    <property type="term" value="F:thiamine pyrophosphate binding"/>
    <property type="evidence" value="ECO:0007669"/>
    <property type="project" value="InterPro"/>
</dbReference>
<dbReference type="AlphaFoldDB" id="I0H1Q5"/>
<dbReference type="PANTHER" id="PTHR43452:SF30">
    <property type="entry name" value="PYRUVATE DECARBOXYLASE ISOZYME 1-RELATED"/>
    <property type="match status" value="1"/>
</dbReference>
<evidence type="ECO:0000256" key="2">
    <source>
        <dbReference type="ARBA" id="ARBA00001964"/>
    </source>
</evidence>
<evidence type="ECO:0000259" key="14">
    <source>
        <dbReference type="Pfam" id="PF02775"/>
    </source>
</evidence>
<dbReference type="HOGENOM" id="CLU_013748_0_2_11"/>
<dbReference type="KEGG" id="ams:AMIS_17220"/>
<reference evidence="16 17" key="1">
    <citation type="submission" date="2012-02" db="EMBL/GenBank/DDBJ databases">
        <title>Complete genome sequence of Actinoplanes missouriensis 431 (= NBRC 102363).</title>
        <authorList>
            <person name="Ohnishi Y."/>
            <person name="Ishikawa J."/>
            <person name="Sekine M."/>
            <person name="Hosoyama A."/>
            <person name="Harada T."/>
            <person name="Narita H."/>
            <person name="Hata T."/>
            <person name="Konno Y."/>
            <person name="Tutikane K."/>
            <person name="Fujita N."/>
            <person name="Horinouchi S."/>
            <person name="Hayakawa M."/>
        </authorList>
    </citation>
    <scope>NUCLEOTIDE SEQUENCE [LARGE SCALE GENOMIC DNA]</scope>
    <source>
        <strain evidence="17">ATCC 14538 / DSM 43046 / CBS 188.64 / JCM 3121 / NBRC 102363 / NCIMB 12654 / NRRL B-3342 / UNCC 431</strain>
    </source>
</reference>
<evidence type="ECO:0000256" key="11">
    <source>
        <dbReference type="PIRSR" id="PIRSR036565-2"/>
    </source>
</evidence>
<dbReference type="PANTHER" id="PTHR43452">
    <property type="entry name" value="PYRUVATE DECARBOXYLASE"/>
    <property type="match status" value="1"/>
</dbReference>
<dbReference type="CDD" id="cd02005">
    <property type="entry name" value="TPP_PDC_IPDC"/>
    <property type="match status" value="1"/>
</dbReference>
<gene>
    <name evidence="16" type="ordered locus">AMIS_17220</name>
</gene>
<dbReference type="SUPFAM" id="SSF52467">
    <property type="entry name" value="DHS-like NAD/FAD-binding domain"/>
    <property type="match status" value="1"/>
</dbReference>
<dbReference type="SUPFAM" id="SSF52518">
    <property type="entry name" value="Thiamin diphosphate-binding fold (THDP-binding)"/>
    <property type="match status" value="2"/>
</dbReference>
<evidence type="ECO:0000256" key="1">
    <source>
        <dbReference type="ARBA" id="ARBA00001920"/>
    </source>
</evidence>
<dbReference type="GO" id="GO:0004737">
    <property type="term" value="F:pyruvate decarboxylase activity"/>
    <property type="evidence" value="ECO:0007669"/>
    <property type="project" value="TreeGrafter"/>
</dbReference>
<dbReference type="eggNOG" id="COG3961">
    <property type="taxonomic scope" value="Bacteria"/>
</dbReference>
<evidence type="ECO:0000256" key="8">
    <source>
        <dbReference type="ARBA" id="ARBA00022842"/>
    </source>
</evidence>
<dbReference type="RefSeq" id="WP_014441839.1">
    <property type="nucleotide sequence ID" value="NC_017093.1"/>
</dbReference>
<dbReference type="Proteomes" id="UP000007882">
    <property type="component" value="Chromosome"/>
</dbReference>
<comment type="cofactor">
    <cofactor evidence="2">
        <name>thiamine diphosphate</name>
        <dbReference type="ChEBI" id="CHEBI:58937"/>
    </cofactor>
</comment>
<keyword evidence="7" id="KW-0210">Decarboxylase</keyword>
<keyword evidence="10" id="KW-0456">Lyase</keyword>
<dbReference type="Gene3D" id="3.40.50.970">
    <property type="match status" value="2"/>
</dbReference>
<organism evidence="16 17">
    <name type="scientific">Actinoplanes missouriensis (strain ATCC 14538 / DSM 43046 / CBS 188.64 / JCM 3121 / NBRC 102363 / NCIMB 12654 / NRRL B-3342 / UNCC 431)</name>
    <dbReference type="NCBI Taxonomy" id="512565"/>
    <lineage>
        <taxon>Bacteria</taxon>
        <taxon>Bacillati</taxon>
        <taxon>Actinomycetota</taxon>
        <taxon>Actinomycetes</taxon>
        <taxon>Micromonosporales</taxon>
        <taxon>Micromonosporaceae</taxon>
        <taxon>Actinoplanes</taxon>
    </lineage>
</organism>
<dbReference type="EMBL" id="AP012319">
    <property type="protein sequence ID" value="BAL86942.1"/>
    <property type="molecule type" value="Genomic_DNA"/>
</dbReference>
<dbReference type="InterPro" id="IPR047213">
    <property type="entry name" value="TPP_PYR_PDC_IPDC-like"/>
</dbReference>
<dbReference type="InterPro" id="IPR012000">
    <property type="entry name" value="Thiamin_PyroP_enz_cen_dom"/>
</dbReference>
<dbReference type="FunFam" id="3.40.50.970:FF:000024">
    <property type="entry name" value="Pyruvate decarboxylase isozyme"/>
    <property type="match status" value="1"/>
</dbReference>
<evidence type="ECO:0000256" key="9">
    <source>
        <dbReference type="ARBA" id="ARBA00023052"/>
    </source>
</evidence>
<name>I0H1Q5_ACTM4</name>
<dbReference type="STRING" id="512565.AMIS_17220"/>
<evidence type="ECO:0000313" key="17">
    <source>
        <dbReference type="Proteomes" id="UP000007882"/>
    </source>
</evidence>
<dbReference type="OrthoDB" id="4959782at2"/>
<dbReference type="InterPro" id="IPR029061">
    <property type="entry name" value="THDP-binding"/>
</dbReference>
<dbReference type="GO" id="GO:0000287">
    <property type="term" value="F:magnesium ion binding"/>
    <property type="evidence" value="ECO:0007669"/>
    <property type="project" value="InterPro"/>
</dbReference>
<dbReference type="GO" id="GO:0005829">
    <property type="term" value="C:cytosol"/>
    <property type="evidence" value="ECO:0007669"/>
    <property type="project" value="TreeGrafter"/>
</dbReference>
<protein>
    <recommendedName>
        <fullName evidence="5">Alpha-keto-acid decarboxylase</fullName>
    </recommendedName>
</protein>
<feature type="domain" description="Thiamine pyrophosphate enzyme TPP-binding" evidence="14">
    <location>
        <begin position="418"/>
        <end position="562"/>
    </location>
</feature>
<dbReference type="InterPro" id="IPR012001">
    <property type="entry name" value="Thiamin_PyroP_enz_TPP-bd_dom"/>
</dbReference>
<evidence type="ECO:0000313" key="16">
    <source>
        <dbReference type="EMBL" id="BAL86942.1"/>
    </source>
</evidence>
<dbReference type="Gene3D" id="3.40.50.1220">
    <property type="entry name" value="TPP-binding domain"/>
    <property type="match status" value="1"/>
</dbReference>